<reference evidence="1" key="1">
    <citation type="submission" date="2020-10" db="EMBL/GenBank/DDBJ databases">
        <title>The Whole-Genome Sequence of Metschnikowia persimmonesis, a Novel Endophytic Yeast Species Isolated from Medicinal Plant Diospyros kaki Thumb.</title>
        <authorList>
            <person name="Rahmat E."/>
            <person name="Kang Y."/>
        </authorList>
    </citation>
    <scope>NUCLEOTIDE SEQUENCE</scope>
    <source>
        <strain evidence="1">KIOM G15050</strain>
    </source>
</reference>
<dbReference type="Proteomes" id="UP000649328">
    <property type="component" value="Unassembled WGS sequence"/>
</dbReference>
<protein>
    <submittedName>
        <fullName evidence="1">Uncharacterized protein</fullName>
    </submittedName>
</protein>
<evidence type="ECO:0000313" key="1">
    <source>
        <dbReference type="EMBL" id="KAF8002985.1"/>
    </source>
</evidence>
<name>A0A8H7LCX0_9ASCO</name>
<evidence type="ECO:0000313" key="2">
    <source>
        <dbReference type="Proteomes" id="UP000649328"/>
    </source>
</evidence>
<gene>
    <name evidence="1" type="ORF">HF325_002230</name>
</gene>
<sequence length="68" mass="8198">MATGNNPAQYQDQIQIQIQIQTQEHYKSHHPVPVTNMPLPHLDPISLEKCNWYYRMRDLTLRFIDYTR</sequence>
<dbReference type="AlphaFoldDB" id="A0A8H7LCX0"/>
<proteinExistence type="predicted"/>
<dbReference type="EMBL" id="JACBPP010000003">
    <property type="protein sequence ID" value="KAF8002985.1"/>
    <property type="molecule type" value="Genomic_DNA"/>
</dbReference>
<accession>A0A8H7LCX0</accession>
<keyword evidence="2" id="KW-1185">Reference proteome</keyword>
<comment type="caution">
    <text evidence="1">The sequence shown here is derived from an EMBL/GenBank/DDBJ whole genome shotgun (WGS) entry which is preliminary data.</text>
</comment>
<organism evidence="1 2">
    <name type="scientific">Metschnikowia pulcherrima</name>
    <dbReference type="NCBI Taxonomy" id="27326"/>
    <lineage>
        <taxon>Eukaryota</taxon>
        <taxon>Fungi</taxon>
        <taxon>Dikarya</taxon>
        <taxon>Ascomycota</taxon>
        <taxon>Saccharomycotina</taxon>
        <taxon>Pichiomycetes</taxon>
        <taxon>Metschnikowiaceae</taxon>
        <taxon>Metschnikowia</taxon>
    </lineage>
</organism>